<accession>A0A9Q4Q2X3</accession>
<dbReference type="PANTHER" id="PTHR30483:SF6">
    <property type="entry name" value="PERIPLASMIC BINDING PROTEIN OF ABC TRANSPORTER FOR NATURAL AMINO ACIDS"/>
    <property type="match status" value="1"/>
</dbReference>
<proteinExistence type="predicted"/>
<sequence length="453" mass="48294">MANEDNNTLESDRTGNDAVGRRTFLGAASAGALTTTLAGCMGGVGSGGGGDDVFKIGHLGPTELQMGRGAERSAELAVAELKDNGGVQGQDVELLSEDTGGSPSEAERVTQNLVGSDNVDLLVGTFVSEVTQGIIDYVAERDVPFIITGSADPATITENHGQDYEQYKNIVRTGPINSDLQAEGMAGYASHLNDLHGFENFSILADDAAWTGSFRDILPDLIEEDSDLSVVHEDRMALDTDNFNPFLDDAADADADVVMRFIAHGGAATFTSTWAQNEYPFALEGISVPGMSPEFWGATNGTCLYETTSQSGAGGVSELTDKTMPFVEAYEEEFTGDGQDPPSKPMYMGFNSYDGILFYAKAAEEAGTTDYNSDLDAIVDAMLNTEFTGAAGEISLYGEDSDYPNDLKESRNEDGIISNFPVTQWHEDGDGGVVECVYPEQDATAEHVVPEWI</sequence>
<evidence type="ECO:0000313" key="3">
    <source>
        <dbReference type="EMBL" id="MDF9745412.1"/>
    </source>
</evidence>
<protein>
    <submittedName>
        <fullName evidence="3">ABC transporter substrate-binding protein</fullName>
    </submittedName>
</protein>
<dbReference type="InterPro" id="IPR051010">
    <property type="entry name" value="BCAA_transport"/>
</dbReference>
<dbReference type="RefSeq" id="WP_277520889.1">
    <property type="nucleotide sequence ID" value="NZ_JAMQOT010000002.1"/>
</dbReference>
<dbReference type="InterPro" id="IPR006311">
    <property type="entry name" value="TAT_signal"/>
</dbReference>
<reference evidence="3" key="1">
    <citation type="submission" date="2022-06" db="EMBL/GenBank/DDBJ databases">
        <title>Natrinema sp. a new haloarchaeum isolate from saline soil.</title>
        <authorList>
            <person name="Strakova D."/>
            <person name="Galisteo C."/>
            <person name="Sanchez-Porro C."/>
            <person name="Ventosa A."/>
        </authorList>
    </citation>
    <scope>NUCLEOTIDE SEQUENCE</scope>
    <source>
        <strain evidence="3">S1CR25-10</strain>
    </source>
</reference>
<dbReference type="CDD" id="cd06345">
    <property type="entry name" value="PBP1_ABC_ligand_binding-like"/>
    <property type="match status" value="1"/>
</dbReference>
<dbReference type="EMBL" id="JAMQOT010000002">
    <property type="protein sequence ID" value="MDF9745412.1"/>
    <property type="molecule type" value="Genomic_DNA"/>
</dbReference>
<evidence type="ECO:0000313" key="4">
    <source>
        <dbReference type="Proteomes" id="UP001154061"/>
    </source>
</evidence>
<evidence type="ECO:0000259" key="2">
    <source>
        <dbReference type="Pfam" id="PF13458"/>
    </source>
</evidence>
<dbReference type="Pfam" id="PF13458">
    <property type="entry name" value="Peripla_BP_6"/>
    <property type="match status" value="1"/>
</dbReference>
<evidence type="ECO:0000256" key="1">
    <source>
        <dbReference type="ARBA" id="ARBA00022729"/>
    </source>
</evidence>
<dbReference type="InterPro" id="IPR028081">
    <property type="entry name" value="Leu-bd"/>
</dbReference>
<dbReference type="PANTHER" id="PTHR30483">
    <property type="entry name" value="LEUCINE-SPECIFIC-BINDING PROTEIN"/>
    <property type="match status" value="1"/>
</dbReference>
<dbReference type="SUPFAM" id="SSF53822">
    <property type="entry name" value="Periplasmic binding protein-like I"/>
    <property type="match status" value="1"/>
</dbReference>
<organism evidence="3 4">
    <name type="scientific">Natrinema salsiterrestre</name>
    <dbReference type="NCBI Taxonomy" id="2950540"/>
    <lineage>
        <taxon>Archaea</taxon>
        <taxon>Methanobacteriati</taxon>
        <taxon>Methanobacteriota</taxon>
        <taxon>Stenosarchaea group</taxon>
        <taxon>Halobacteria</taxon>
        <taxon>Halobacteriales</taxon>
        <taxon>Natrialbaceae</taxon>
        <taxon>Natrinema</taxon>
    </lineage>
</organism>
<dbReference type="AlphaFoldDB" id="A0A9Q4Q2X3"/>
<name>A0A9Q4Q2X3_9EURY</name>
<dbReference type="Gene3D" id="3.40.50.2300">
    <property type="match status" value="2"/>
</dbReference>
<comment type="caution">
    <text evidence="3">The sequence shown here is derived from an EMBL/GenBank/DDBJ whole genome shotgun (WGS) entry which is preliminary data.</text>
</comment>
<dbReference type="InterPro" id="IPR028082">
    <property type="entry name" value="Peripla_BP_I"/>
</dbReference>
<keyword evidence="4" id="KW-1185">Reference proteome</keyword>
<keyword evidence="1" id="KW-0732">Signal</keyword>
<dbReference type="PROSITE" id="PS51318">
    <property type="entry name" value="TAT"/>
    <property type="match status" value="1"/>
</dbReference>
<feature type="domain" description="Leucine-binding protein" evidence="2">
    <location>
        <begin position="60"/>
        <end position="400"/>
    </location>
</feature>
<dbReference type="Proteomes" id="UP001154061">
    <property type="component" value="Unassembled WGS sequence"/>
</dbReference>
<gene>
    <name evidence="3" type="ORF">NDI89_07420</name>
</gene>